<feature type="domain" description="PpiC" evidence="5">
    <location>
        <begin position="118"/>
        <end position="242"/>
    </location>
</feature>
<sequence length="289" mass="32648">MVKKIISEPLVHFVVLGALLFSAWSWVSPTSTEEGESDVIVIDQRRLDHLETLWKAQWKREPAPEDVAAIIDRHLRQEVFYREAINMGLDQDDDIVRTRLAQKMEAVASDLGMLMKPPTETDLRDFYLQRKGLFTLPDAFAFEQVLYLPAESKDAELKVMLENLNSGDGIPENRINKLSIPNSWALTSVNSLTNSFGGSFSDSLAQLPVGQWVGPIPSGLGLHLVKVTENQKSQLASYESIKGYVEQQYQYYAVLDAQKSMFQELLNKYQVQISANNVPEAVIQEYVKP</sequence>
<dbReference type="InterPro" id="IPR000297">
    <property type="entry name" value="PPIase_PpiC"/>
</dbReference>
<dbReference type="KEGG" id="vzi:G5S32_01990"/>
<evidence type="ECO:0000313" key="6">
    <source>
        <dbReference type="EMBL" id="QIH40827.1"/>
    </source>
</evidence>
<dbReference type="Gene3D" id="3.10.50.40">
    <property type="match status" value="1"/>
</dbReference>
<keyword evidence="4" id="KW-0697">Rotamase</keyword>
<dbReference type="PANTHER" id="PTHR47245:SF2">
    <property type="entry name" value="PEPTIDYL-PROLYL CIS-TRANS ISOMERASE HP_0175-RELATED"/>
    <property type="match status" value="1"/>
</dbReference>
<dbReference type="RefSeq" id="WP_165310240.1">
    <property type="nucleotide sequence ID" value="NZ_CP049331.1"/>
</dbReference>
<proteinExistence type="inferred from homology"/>
<dbReference type="InterPro" id="IPR046357">
    <property type="entry name" value="PPIase_dom_sf"/>
</dbReference>
<accession>A0A6G7CFF0</accession>
<organism evidence="6 7">
    <name type="scientific">Vibrio ziniensis</name>
    <dbReference type="NCBI Taxonomy" id="2711221"/>
    <lineage>
        <taxon>Bacteria</taxon>
        <taxon>Pseudomonadati</taxon>
        <taxon>Pseudomonadota</taxon>
        <taxon>Gammaproteobacteria</taxon>
        <taxon>Vibrionales</taxon>
        <taxon>Vibrionaceae</taxon>
        <taxon>Vibrio</taxon>
    </lineage>
</organism>
<evidence type="ECO:0000256" key="3">
    <source>
        <dbReference type="ARBA" id="ARBA00013194"/>
    </source>
</evidence>
<comment type="catalytic activity">
    <reaction evidence="1">
        <text>[protein]-peptidylproline (omega=180) = [protein]-peptidylproline (omega=0)</text>
        <dbReference type="Rhea" id="RHEA:16237"/>
        <dbReference type="Rhea" id="RHEA-COMP:10747"/>
        <dbReference type="Rhea" id="RHEA-COMP:10748"/>
        <dbReference type="ChEBI" id="CHEBI:83833"/>
        <dbReference type="ChEBI" id="CHEBI:83834"/>
        <dbReference type="EC" id="5.2.1.8"/>
    </reaction>
</comment>
<protein>
    <recommendedName>
        <fullName evidence="3">peptidylprolyl isomerase</fullName>
        <ecNumber evidence="3">5.2.1.8</ecNumber>
    </recommendedName>
</protein>
<dbReference type="Proteomes" id="UP000503003">
    <property type="component" value="Chromosome 1"/>
</dbReference>
<dbReference type="PANTHER" id="PTHR47245">
    <property type="entry name" value="PEPTIDYLPROLYL ISOMERASE"/>
    <property type="match status" value="1"/>
</dbReference>
<dbReference type="EC" id="5.2.1.8" evidence="3"/>
<evidence type="ECO:0000256" key="1">
    <source>
        <dbReference type="ARBA" id="ARBA00000971"/>
    </source>
</evidence>
<evidence type="ECO:0000313" key="7">
    <source>
        <dbReference type="Proteomes" id="UP000503003"/>
    </source>
</evidence>
<evidence type="ECO:0000259" key="5">
    <source>
        <dbReference type="Pfam" id="PF13145"/>
    </source>
</evidence>
<evidence type="ECO:0000256" key="4">
    <source>
        <dbReference type="ARBA" id="ARBA00023110"/>
    </source>
</evidence>
<dbReference type="Gene3D" id="1.10.4030.10">
    <property type="entry name" value="Porin chaperone SurA, peptide-binding domain"/>
    <property type="match status" value="1"/>
</dbReference>
<keyword evidence="7" id="KW-1185">Reference proteome</keyword>
<reference evidence="6 7" key="1">
    <citation type="submission" date="2020-02" db="EMBL/GenBank/DDBJ databases">
        <title>A complete genome of a marine bacterium Vibrio sp. ZWAL4003 isolated from the mangrove sediment with the ability to degrade polysaccharides.</title>
        <authorList>
            <person name="Wu J."/>
            <person name="Qu W."/>
            <person name="Zeng R."/>
        </authorList>
    </citation>
    <scope>NUCLEOTIDE SEQUENCE [LARGE SCALE GENOMIC DNA]</scope>
    <source>
        <strain evidence="6 7">ZWAL4003</strain>
    </source>
</reference>
<gene>
    <name evidence="6" type="ORF">G5S32_01990</name>
</gene>
<comment type="similarity">
    <text evidence="2">Belongs to the PpiC/parvulin rotamase family.</text>
</comment>
<dbReference type="EMBL" id="CP049331">
    <property type="protein sequence ID" value="QIH40827.1"/>
    <property type="molecule type" value="Genomic_DNA"/>
</dbReference>
<keyword evidence="4" id="KW-0413">Isomerase</keyword>
<dbReference type="Pfam" id="PF13145">
    <property type="entry name" value="Rotamase_2"/>
    <property type="match status" value="1"/>
</dbReference>
<dbReference type="GO" id="GO:0003755">
    <property type="term" value="F:peptidyl-prolyl cis-trans isomerase activity"/>
    <property type="evidence" value="ECO:0007669"/>
    <property type="project" value="UniProtKB-KW"/>
</dbReference>
<name>A0A6G7CFF0_9VIBR</name>
<evidence type="ECO:0000256" key="2">
    <source>
        <dbReference type="ARBA" id="ARBA00007656"/>
    </source>
</evidence>
<dbReference type="InterPro" id="IPR050245">
    <property type="entry name" value="PrsA_foldase"/>
</dbReference>
<dbReference type="AlphaFoldDB" id="A0A6G7CFF0"/>